<keyword evidence="4" id="KW-1185">Reference proteome</keyword>
<evidence type="ECO:0000256" key="1">
    <source>
        <dbReference type="PROSITE-ProRule" id="PRU00497"/>
    </source>
</evidence>
<dbReference type="KEGG" id="goe:100900032"/>
<keyword evidence="3" id="KW-0732">Signal</keyword>
<feature type="compositionally biased region" description="Low complexity" evidence="2">
    <location>
        <begin position="322"/>
        <end position="331"/>
    </location>
</feature>
<feature type="signal peptide" evidence="3">
    <location>
        <begin position="1"/>
        <end position="21"/>
    </location>
</feature>
<dbReference type="AlphaFoldDB" id="A0AAJ7PAL7"/>
<dbReference type="PRINTS" id="PR00947">
    <property type="entry name" value="CUTICLE"/>
</dbReference>
<dbReference type="InterPro" id="IPR000618">
    <property type="entry name" value="Insect_cuticle"/>
</dbReference>
<feature type="region of interest" description="Disordered" evidence="2">
    <location>
        <begin position="207"/>
        <end position="235"/>
    </location>
</feature>
<dbReference type="GO" id="GO:0062129">
    <property type="term" value="C:chitin-based extracellular matrix"/>
    <property type="evidence" value="ECO:0007669"/>
    <property type="project" value="TreeGrafter"/>
</dbReference>
<dbReference type="InterPro" id="IPR050468">
    <property type="entry name" value="Cuticle_Struct_Prot"/>
</dbReference>
<feature type="compositionally biased region" description="Basic and acidic residues" evidence="2">
    <location>
        <begin position="264"/>
        <end position="275"/>
    </location>
</feature>
<evidence type="ECO:0000256" key="3">
    <source>
        <dbReference type="SAM" id="SignalP"/>
    </source>
</evidence>
<dbReference type="GO" id="GO:0008010">
    <property type="term" value="F:structural constituent of chitin-based larval cuticle"/>
    <property type="evidence" value="ECO:0007669"/>
    <property type="project" value="TreeGrafter"/>
</dbReference>
<protein>
    <submittedName>
        <fullName evidence="5">Altered inheritance of mitochondria protein 3</fullName>
    </submittedName>
</protein>
<feature type="compositionally biased region" description="Polar residues" evidence="2">
    <location>
        <begin position="366"/>
        <end position="389"/>
    </location>
</feature>
<feature type="compositionally biased region" description="Polar residues" evidence="2">
    <location>
        <begin position="397"/>
        <end position="406"/>
    </location>
</feature>
<feature type="region of interest" description="Disordered" evidence="2">
    <location>
        <begin position="309"/>
        <end position="406"/>
    </location>
</feature>
<sequence>MKRLVVFFCSVALCHSQFAQGQYNPFQYNAGYGTNSRFPSFPARDSFGANRGFDLFSSNTLNNNNFFRQPQQPQNGFQTASQNAYSSFSGFPFTSGTYNAQNPAQSSNPLFSTPANLNYLQPQFNAAQQTYQQTFQPPAPQTTYQAPPPPPPPQQPAYQPPVQQQAYQAPAPAPYQAPYQPQPAFQQPTAPRSAPYVNTAQLSYNAAAPAQNPGSSNLPSGSSPTDKPAVYHPPAPVHYVSIGQKLEGDYKFGYETGKGSNGDESFRSETRDADGTVRGSYGYVDSNGKQITVHYEAGREGFKILSEDEAKNGKRPAPPQQQGPAQQLPQPRSQPAPQPSSESSAPAPAASNESAQSSPQRRRYSSETPASPSANLAVSQVSPTESTTYGPPVIDVNQLSYNIGTG</sequence>
<accession>A0AAJ7PAL7</accession>
<evidence type="ECO:0000256" key="2">
    <source>
        <dbReference type="SAM" id="MobiDB-lite"/>
    </source>
</evidence>
<name>A0AAJ7PAL7_9ACAR</name>
<feature type="compositionally biased region" description="Low complexity" evidence="2">
    <location>
        <begin position="130"/>
        <end position="145"/>
    </location>
</feature>
<feature type="region of interest" description="Disordered" evidence="2">
    <location>
        <begin position="130"/>
        <end position="192"/>
    </location>
</feature>
<dbReference type="PANTHER" id="PTHR10380">
    <property type="entry name" value="CUTICLE PROTEIN"/>
    <property type="match status" value="1"/>
</dbReference>
<organism evidence="4 5">
    <name type="scientific">Galendromus occidentalis</name>
    <name type="common">western predatory mite</name>
    <dbReference type="NCBI Taxonomy" id="34638"/>
    <lineage>
        <taxon>Eukaryota</taxon>
        <taxon>Metazoa</taxon>
        <taxon>Ecdysozoa</taxon>
        <taxon>Arthropoda</taxon>
        <taxon>Chelicerata</taxon>
        <taxon>Arachnida</taxon>
        <taxon>Acari</taxon>
        <taxon>Parasitiformes</taxon>
        <taxon>Mesostigmata</taxon>
        <taxon>Gamasina</taxon>
        <taxon>Phytoseioidea</taxon>
        <taxon>Phytoseiidae</taxon>
        <taxon>Typhlodrominae</taxon>
        <taxon>Galendromus</taxon>
    </lineage>
</organism>
<feature type="region of interest" description="Disordered" evidence="2">
    <location>
        <begin position="251"/>
        <end position="285"/>
    </location>
</feature>
<reference evidence="5" key="1">
    <citation type="submission" date="2025-08" db="UniProtKB">
        <authorList>
            <consortium name="RefSeq"/>
        </authorList>
    </citation>
    <scope>IDENTIFICATION</scope>
</reference>
<dbReference type="Pfam" id="PF00379">
    <property type="entry name" value="Chitin_bind_4"/>
    <property type="match status" value="1"/>
</dbReference>
<dbReference type="Proteomes" id="UP000694867">
    <property type="component" value="Unplaced"/>
</dbReference>
<evidence type="ECO:0000313" key="4">
    <source>
        <dbReference type="Proteomes" id="UP000694867"/>
    </source>
</evidence>
<dbReference type="RefSeq" id="XP_018495730.1">
    <property type="nucleotide sequence ID" value="XM_018640214.1"/>
</dbReference>
<feature type="compositionally biased region" description="Low complexity" evidence="2">
    <location>
        <begin position="160"/>
        <end position="191"/>
    </location>
</feature>
<dbReference type="PANTHER" id="PTHR10380:SF240">
    <property type="match status" value="1"/>
</dbReference>
<feature type="compositionally biased region" description="Low complexity" evidence="2">
    <location>
        <begin position="212"/>
        <end position="224"/>
    </location>
</feature>
<keyword evidence="1" id="KW-0193">Cuticle</keyword>
<evidence type="ECO:0000313" key="5">
    <source>
        <dbReference type="RefSeq" id="XP_018495730.1"/>
    </source>
</evidence>
<feature type="compositionally biased region" description="Low complexity" evidence="2">
    <location>
        <begin position="339"/>
        <end position="359"/>
    </location>
</feature>
<feature type="compositionally biased region" description="Pro residues" evidence="2">
    <location>
        <begin position="146"/>
        <end position="159"/>
    </location>
</feature>
<dbReference type="GeneID" id="100900032"/>
<proteinExistence type="predicted"/>
<gene>
    <name evidence="5" type="primary">LOC100900032</name>
</gene>
<dbReference type="PROSITE" id="PS51155">
    <property type="entry name" value="CHIT_BIND_RR_2"/>
    <property type="match status" value="1"/>
</dbReference>
<feature type="chain" id="PRO_5042582068" evidence="3">
    <location>
        <begin position="22"/>
        <end position="406"/>
    </location>
</feature>